<feature type="region of interest" description="Disordered" evidence="1">
    <location>
        <begin position="22"/>
        <end position="53"/>
    </location>
</feature>
<name>A0A2K0TC93_9HYPO</name>
<dbReference type="OrthoDB" id="5342924at2759"/>
<keyword evidence="2" id="KW-0812">Transmembrane</keyword>
<reference evidence="3 4" key="1">
    <citation type="submission" date="2017-02" db="EMBL/GenBank/DDBJ databases">
        <title>Genomes of Trichoderma spp. with biocontrol activity.</title>
        <authorList>
            <person name="Gardiner D."/>
            <person name="Kazan K."/>
            <person name="Vos C."/>
            <person name="Harvey P."/>
        </authorList>
    </citation>
    <scope>NUCLEOTIDE SEQUENCE [LARGE SCALE GENOMIC DNA]</scope>
    <source>
        <strain evidence="3 4">A5MH</strain>
    </source>
</reference>
<feature type="region of interest" description="Disordered" evidence="1">
    <location>
        <begin position="514"/>
        <end position="534"/>
    </location>
</feature>
<evidence type="ECO:0000313" key="3">
    <source>
        <dbReference type="EMBL" id="PNP43139.1"/>
    </source>
</evidence>
<accession>A0A2K0TC93</accession>
<comment type="caution">
    <text evidence="3">The sequence shown here is derived from an EMBL/GenBank/DDBJ whole genome shotgun (WGS) entry which is preliminary data.</text>
</comment>
<proteinExistence type="predicted"/>
<keyword evidence="2" id="KW-0472">Membrane</keyword>
<sequence length="800" mass="87964">MSTLYQRIAPNERSEPTAIMIESRGSLEPEEAAGNESSAHDSPAASKTITSTTTEVTNNQGKVVLSQSLSTGHLLEWLIHFVAIGISIGICLLHFKQVYWTDESTLSKRWRWVSLVSLDLNDIIKALQFAAKAHEILMVASIGAIVLYFARRRLVRQEGITLGLLMSSYRIDTPANILSSKFWSALGFDASWKTVVLSLLLLVSAILCQLVGPASAGVMQPSLDWWNVSDPYKGQILPLYLSVRSGETYPLALNESNWPLETYDPNSNNFIPENATACLDDASSNFWCPAYGFDVVETWVVSNYQDHATPNITVTGTSGTQRTLTADLIADGTAIAATQSNWVIRMFGLFALYVKHHSNLTASSITLPMYTSTDPIYAPVVQVQCHAVVATETGTVSFLTDQLTNYTDSGADRYNPQMSWPVPHEAFVLHNKSDAVHFTWVDLSKTQDGRQQTTNMWRPSLGAVAKIPGWVDGRESFYAIPCIIDARWAASSATYQPTISDIVLSNLSSPAALANSTDSTSATPKVKPKPKPISGQQLGIGDAIQIGLNWADALNPLGYMFGHTQNLTSIEAMLDTYVREIENNGTGYGAFTVGVNNNTYLNDTAQLMQAAANTTATILSLAIADGLSRLGDGTWNMVVLNTLGNGNVTWTAIDFDFYPTNSSEASFMKQFTSIRIQVSRYGWAYGWSAVIILDVIVLLMHVSMVVLYAGFHLLYVFCFWDDWWLTNTWNNAAELIILAWDSSPTEVFRNAEKTKSSLWAQNIKVRETPGGDAMELVAGGPNTTFDVGLLRPREKNMQHI</sequence>
<keyword evidence="2" id="KW-1133">Transmembrane helix</keyword>
<protein>
    <submittedName>
        <fullName evidence="3">Uncharacterized protein</fullName>
    </submittedName>
</protein>
<gene>
    <name evidence="3" type="ORF">TGAMA5MH_05072</name>
</gene>
<evidence type="ECO:0000313" key="4">
    <source>
        <dbReference type="Proteomes" id="UP000236546"/>
    </source>
</evidence>
<dbReference type="EMBL" id="MTYH01000049">
    <property type="protein sequence ID" value="PNP43139.1"/>
    <property type="molecule type" value="Genomic_DNA"/>
</dbReference>
<evidence type="ECO:0000256" key="2">
    <source>
        <dbReference type="SAM" id="Phobius"/>
    </source>
</evidence>
<organism evidence="3 4">
    <name type="scientific">Trichoderma gamsii</name>
    <dbReference type="NCBI Taxonomy" id="398673"/>
    <lineage>
        <taxon>Eukaryota</taxon>
        <taxon>Fungi</taxon>
        <taxon>Dikarya</taxon>
        <taxon>Ascomycota</taxon>
        <taxon>Pezizomycotina</taxon>
        <taxon>Sordariomycetes</taxon>
        <taxon>Hypocreomycetidae</taxon>
        <taxon>Hypocreales</taxon>
        <taxon>Hypocreaceae</taxon>
        <taxon>Trichoderma</taxon>
    </lineage>
</organism>
<dbReference type="AlphaFoldDB" id="A0A2K0TC93"/>
<feature type="transmembrane region" description="Helical" evidence="2">
    <location>
        <begin position="683"/>
        <end position="709"/>
    </location>
</feature>
<dbReference type="Proteomes" id="UP000236546">
    <property type="component" value="Unassembled WGS sequence"/>
</dbReference>
<evidence type="ECO:0000256" key="1">
    <source>
        <dbReference type="SAM" id="MobiDB-lite"/>
    </source>
</evidence>